<organism evidence="1 2">
    <name type="scientific">Aureobasidium melanogenum</name>
    <name type="common">Aureobasidium pullulans var. melanogenum</name>
    <dbReference type="NCBI Taxonomy" id="46634"/>
    <lineage>
        <taxon>Eukaryota</taxon>
        <taxon>Fungi</taxon>
        <taxon>Dikarya</taxon>
        <taxon>Ascomycota</taxon>
        <taxon>Pezizomycotina</taxon>
        <taxon>Dothideomycetes</taxon>
        <taxon>Dothideomycetidae</taxon>
        <taxon>Dothideales</taxon>
        <taxon>Saccotheciaceae</taxon>
        <taxon>Aureobasidium</taxon>
    </lineage>
</organism>
<dbReference type="AlphaFoldDB" id="A0A9P8EM47"/>
<gene>
    <name evidence="1" type="ORF">KCU76_g5958</name>
</gene>
<comment type="caution">
    <text evidence="1">The sequence shown here is derived from an EMBL/GenBank/DDBJ whole genome shotgun (WGS) entry which is preliminary data.</text>
</comment>
<reference evidence="1" key="1">
    <citation type="journal article" date="2021" name="J Fungi (Basel)">
        <title>Virulence traits and population genomics of the black yeast Aureobasidium melanogenum.</title>
        <authorList>
            <person name="Cernosa A."/>
            <person name="Sun X."/>
            <person name="Gostincar C."/>
            <person name="Fang C."/>
            <person name="Gunde-Cimerman N."/>
            <person name="Song Z."/>
        </authorList>
    </citation>
    <scope>NUCLEOTIDE SEQUENCE</scope>
    <source>
        <strain evidence="1">EXF-9911</strain>
    </source>
</reference>
<accession>A0A9P8EM47</accession>
<evidence type="ECO:0000313" key="2">
    <source>
        <dbReference type="Proteomes" id="UP000779574"/>
    </source>
</evidence>
<protein>
    <submittedName>
        <fullName evidence="1">Uncharacterized protein</fullName>
    </submittedName>
</protein>
<dbReference type="Proteomes" id="UP000779574">
    <property type="component" value="Unassembled WGS sequence"/>
</dbReference>
<dbReference type="OrthoDB" id="3919683at2759"/>
<dbReference type="EMBL" id="JAHFXF010000193">
    <property type="protein sequence ID" value="KAG9693462.1"/>
    <property type="molecule type" value="Genomic_DNA"/>
</dbReference>
<proteinExistence type="predicted"/>
<reference evidence="1" key="2">
    <citation type="submission" date="2021-08" db="EMBL/GenBank/DDBJ databases">
        <authorList>
            <person name="Gostincar C."/>
            <person name="Sun X."/>
            <person name="Song Z."/>
            <person name="Gunde-Cimerman N."/>
        </authorList>
    </citation>
    <scope>NUCLEOTIDE SEQUENCE</scope>
    <source>
        <strain evidence="1">EXF-9911</strain>
    </source>
</reference>
<name>A0A9P8EM47_AURME</name>
<sequence>MIDNERGRVNKRTLKPCGKRHHHRAASHIARGGKITTDDYAKPLLLPRRILWCRKGGEAEKWLRRTRLPWWFFGSFINFCWRFRSGDYGLTQCLRSYPMDEQVLIESMEEYLHDWIGEEGMDHTVIVDLYELEHHKHPAYFLEKAQRDLLFLVQHAPERNHFYLMQRRKLGMLSEEDKDFLRINPTGWPSFTLPIRSGVSHPVIDLAHAPRVSTIKPSQQLQDDKALRPDAVVVPAPEPKTEPSAANSADSQTFTMALRPNPRRSIRAAPEPAENYHGFLVLRSQTRINRANFFGR</sequence>
<evidence type="ECO:0000313" key="1">
    <source>
        <dbReference type="EMBL" id="KAG9693462.1"/>
    </source>
</evidence>
<feature type="non-terminal residue" evidence="1">
    <location>
        <position position="1"/>
    </location>
</feature>